<protein>
    <recommendedName>
        <fullName evidence="4">Lipoprotein</fullName>
    </recommendedName>
</protein>
<dbReference type="AlphaFoldDB" id="A0A2H5EUG8"/>
<evidence type="ECO:0000313" key="3">
    <source>
        <dbReference type="Proteomes" id="UP000234530"/>
    </source>
</evidence>
<reference evidence="2" key="2">
    <citation type="submission" date="2017-12" db="EMBL/GenBank/DDBJ databases">
        <authorList>
            <person name="Hurst M.R.H."/>
        </authorList>
    </citation>
    <scope>NUCLEOTIDE SEQUENCE</scope>
    <source>
        <strain evidence="2">J6</strain>
    </source>
</reference>
<organism evidence="2 3">
    <name type="scientific">Paracoccus zhejiangensis</name>
    <dbReference type="NCBI Taxonomy" id="1077935"/>
    <lineage>
        <taxon>Bacteria</taxon>
        <taxon>Pseudomonadati</taxon>
        <taxon>Pseudomonadota</taxon>
        <taxon>Alphaproteobacteria</taxon>
        <taxon>Rhodobacterales</taxon>
        <taxon>Paracoccaceae</taxon>
        <taxon>Paracoccus</taxon>
    </lineage>
</organism>
<dbReference type="RefSeq" id="WP_101750981.1">
    <property type="nucleotide sequence ID" value="NZ_CP025430.1"/>
</dbReference>
<dbReference type="Proteomes" id="UP000234530">
    <property type="component" value="Chromosome"/>
</dbReference>
<keyword evidence="3" id="KW-1185">Reference proteome</keyword>
<sequence>MRFALLSLLLLAGCDTAHPTMMGSVKREVVVQGLRFVTFQKGDEVEVLRMGYLTRSERAGVQALMAEAAAASTGCRVIPDSIRTRIPGDSGEAMFDLDC</sequence>
<evidence type="ECO:0000313" key="2">
    <source>
        <dbReference type="EMBL" id="AUH62939.1"/>
    </source>
</evidence>
<evidence type="ECO:0008006" key="4">
    <source>
        <dbReference type="Google" id="ProtNLM"/>
    </source>
</evidence>
<dbReference type="KEGG" id="pzh:CX676_01125"/>
<evidence type="ECO:0000256" key="1">
    <source>
        <dbReference type="SAM" id="SignalP"/>
    </source>
</evidence>
<feature type="signal peptide" evidence="1">
    <location>
        <begin position="1"/>
        <end position="17"/>
    </location>
</feature>
<accession>A0A2H5EUG8</accession>
<reference evidence="2" key="1">
    <citation type="journal article" date="2013" name="Antonie Van Leeuwenhoek">
        <title>Paracoccus zhejiangensis sp. nov., isolated from activated sludge in wastewater-treatment system.</title>
        <authorList>
            <person name="Wu Z.G."/>
            <person name="Zhang D.F."/>
            <person name="Liu Y.L."/>
            <person name="Wang F."/>
            <person name="Jiang X."/>
            <person name="Li C."/>
            <person name="Li S.P."/>
            <person name="Hong Q."/>
            <person name="Li W.J."/>
        </authorList>
    </citation>
    <scope>NUCLEOTIDE SEQUENCE [LARGE SCALE GENOMIC DNA]</scope>
    <source>
        <strain evidence="2">J6</strain>
    </source>
</reference>
<feature type="chain" id="PRO_5014137117" description="Lipoprotein" evidence="1">
    <location>
        <begin position="18"/>
        <end position="99"/>
    </location>
</feature>
<proteinExistence type="predicted"/>
<dbReference type="EMBL" id="CP025430">
    <property type="protein sequence ID" value="AUH62939.1"/>
    <property type="molecule type" value="Genomic_DNA"/>
</dbReference>
<gene>
    <name evidence="2" type="ORF">CX676_01125</name>
</gene>
<keyword evidence="1" id="KW-0732">Signal</keyword>
<name>A0A2H5EUG8_9RHOB</name>
<dbReference type="OrthoDB" id="7859824at2"/>